<evidence type="ECO:0000256" key="1">
    <source>
        <dbReference type="SAM" id="Coils"/>
    </source>
</evidence>
<dbReference type="EMBL" id="CP001298">
    <property type="protein sequence ID" value="ACK82505.1"/>
    <property type="molecule type" value="Genomic_DNA"/>
</dbReference>
<dbReference type="Proteomes" id="UP000002385">
    <property type="component" value="Chromosome"/>
</dbReference>
<gene>
    <name evidence="2" type="ordered locus">Mchl_1641</name>
</gene>
<proteinExistence type="predicted"/>
<reference evidence="2 3" key="2">
    <citation type="journal article" date="2012" name="J. Bacteriol.">
        <title>Complete genome sequences of six strains of the genus Methylobacterium.</title>
        <authorList>
            <person name="Marx C.J."/>
            <person name="Bringel F."/>
            <person name="Chistoserdova L."/>
            <person name="Moulin L."/>
            <person name="Farhan Ul Haque M."/>
            <person name="Fleischman D.E."/>
            <person name="Gruffaz C."/>
            <person name="Jourand P."/>
            <person name="Knief C."/>
            <person name="Lee M.C."/>
            <person name="Muller E.E."/>
            <person name="Nadalig T."/>
            <person name="Peyraud R."/>
            <person name="Roselli S."/>
            <person name="Russ L."/>
            <person name="Goodwin L.A."/>
            <person name="Ivanova N."/>
            <person name="Kyrpides N."/>
            <person name="Lajus A."/>
            <person name="Land M.L."/>
            <person name="Medigue C."/>
            <person name="Mikhailova N."/>
            <person name="Nolan M."/>
            <person name="Woyke T."/>
            <person name="Stolyar S."/>
            <person name="Vorholt J.A."/>
            <person name="Vuilleumier S."/>
        </authorList>
    </citation>
    <scope>NUCLEOTIDE SEQUENCE [LARGE SCALE GENOMIC DNA]</scope>
    <source>
        <strain evidence="3">CM4 / NCIMB 13688</strain>
    </source>
</reference>
<feature type="coiled-coil region" evidence="1">
    <location>
        <begin position="95"/>
        <end position="122"/>
    </location>
</feature>
<sequence length="203" mass="20985">MTPAPLTAEAPVAALDGMAILPRHPTTAMKEAAARAVGGSWDIGHEAYAQAVAAAPADLLPTLLASLQRVTAERDAAIKTCEMAATSGGFYARHAENAEARAVRAEDALATAAAEAARLRGEVEARDLAILLLLPFVDYAAGEGLMFVETEDGEHPEMDAADIMAAAAKALGLELGSDAYLALLPKGYFAIRTALARAATEEA</sequence>
<protein>
    <submittedName>
        <fullName evidence="2">Uncharacterized protein</fullName>
    </submittedName>
</protein>
<dbReference type="AlphaFoldDB" id="B7KTH8"/>
<accession>B7KTH8</accession>
<reference evidence="3" key="1">
    <citation type="submission" date="2008-12" db="EMBL/GenBank/DDBJ databases">
        <title>Complete sequence of chromosome of Methylobacterium chloromethanicum CM4.</title>
        <authorList>
            <consortium name="US DOE Joint Genome Institute"/>
            <person name="Lucas S."/>
            <person name="Copeland A."/>
            <person name="Lapidus A."/>
            <person name="Glavina del Rio T."/>
            <person name="Dalin E."/>
            <person name="Tice H."/>
            <person name="Bruce D."/>
            <person name="Goodwin L."/>
            <person name="Pitluck S."/>
            <person name="Chertkov O."/>
            <person name="Brettin T."/>
            <person name="Detter J.C."/>
            <person name="Han C."/>
            <person name="Larimer F."/>
            <person name="Land M."/>
            <person name="Hauser L."/>
            <person name="Kyrpides N."/>
            <person name="Mikhailova N."/>
            <person name="Marx C."/>
            <person name="Richardson P."/>
        </authorList>
    </citation>
    <scope>NUCLEOTIDE SEQUENCE [LARGE SCALE GENOMIC DNA]</scope>
    <source>
        <strain evidence="3">CM4 / NCIMB 13688</strain>
    </source>
</reference>
<dbReference type="HOGENOM" id="CLU_1347598_0_0_5"/>
<keyword evidence="1" id="KW-0175">Coiled coil</keyword>
<organism evidence="2 3">
    <name type="scientific">Methylorubrum extorquens (strain CM4 / NCIMB 13688)</name>
    <name type="common">Methylobacterium extorquens</name>
    <dbReference type="NCBI Taxonomy" id="440085"/>
    <lineage>
        <taxon>Bacteria</taxon>
        <taxon>Pseudomonadati</taxon>
        <taxon>Pseudomonadota</taxon>
        <taxon>Alphaproteobacteria</taxon>
        <taxon>Hyphomicrobiales</taxon>
        <taxon>Methylobacteriaceae</taxon>
        <taxon>Methylorubrum</taxon>
    </lineage>
</organism>
<evidence type="ECO:0000313" key="2">
    <source>
        <dbReference type="EMBL" id="ACK82505.1"/>
    </source>
</evidence>
<evidence type="ECO:0000313" key="3">
    <source>
        <dbReference type="Proteomes" id="UP000002385"/>
    </source>
</evidence>
<dbReference type="KEGG" id="mch:Mchl_1641"/>
<name>B7KTH8_METC4</name>